<proteinExistence type="predicted"/>
<reference evidence="1" key="1">
    <citation type="submission" date="2022-07" db="EMBL/GenBank/DDBJ databases">
        <authorList>
            <person name="Macas J."/>
            <person name="Novak P."/>
            <person name="Neumann P."/>
        </authorList>
    </citation>
    <scope>NUCLEOTIDE SEQUENCE</scope>
</reference>
<protein>
    <recommendedName>
        <fullName evidence="4">SHSP domain-containing protein</fullName>
    </recommendedName>
</protein>
<evidence type="ECO:0000313" key="3">
    <source>
        <dbReference type="Proteomes" id="UP001152523"/>
    </source>
</evidence>
<organism evidence="1 3">
    <name type="scientific">Cuscuta epithymum</name>
    <dbReference type="NCBI Taxonomy" id="186058"/>
    <lineage>
        <taxon>Eukaryota</taxon>
        <taxon>Viridiplantae</taxon>
        <taxon>Streptophyta</taxon>
        <taxon>Embryophyta</taxon>
        <taxon>Tracheophyta</taxon>
        <taxon>Spermatophyta</taxon>
        <taxon>Magnoliopsida</taxon>
        <taxon>eudicotyledons</taxon>
        <taxon>Gunneridae</taxon>
        <taxon>Pentapetalae</taxon>
        <taxon>asterids</taxon>
        <taxon>lamiids</taxon>
        <taxon>Solanales</taxon>
        <taxon>Convolvulaceae</taxon>
        <taxon>Cuscuteae</taxon>
        <taxon>Cuscuta</taxon>
        <taxon>Cuscuta subgen. Cuscuta</taxon>
    </lineage>
</organism>
<dbReference type="Proteomes" id="UP001152523">
    <property type="component" value="Unassembled WGS sequence"/>
</dbReference>
<evidence type="ECO:0000313" key="2">
    <source>
        <dbReference type="EMBL" id="CAH9146316.1"/>
    </source>
</evidence>
<evidence type="ECO:0008006" key="4">
    <source>
        <dbReference type="Google" id="ProtNLM"/>
    </source>
</evidence>
<evidence type="ECO:0000313" key="1">
    <source>
        <dbReference type="EMBL" id="CAH9084165.1"/>
    </source>
</evidence>
<name>A0AAV0CWK4_9ASTE</name>
<dbReference type="EMBL" id="CAMAPF010001101">
    <property type="protein sequence ID" value="CAH9146316.1"/>
    <property type="molecule type" value="Genomic_DNA"/>
</dbReference>
<keyword evidence="3" id="KW-1185">Reference proteome</keyword>
<gene>
    <name evidence="2" type="ORF">CEPIT_LOCUS42895</name>
    <name evidence="1" type="ORF">CEPIT_LOCUS8812</name>
</gene>
<comment type="caution">
    <text evidence="1">The sequence shown here is derived from an EMBL/GenBank/DDBJ whole genome shotgun (WGS) entry which is preliminary data.</text>
</comment>
<dbReference type="EMBL" id="CAMAPF010000045">
    <property type="protein sequence ID" value="CAH9084165.1"/>
    <property type="molecule type" value="Genomic_DNA"/>
</dbReference>
<dbReference type="AlphaFoldDB" id="A0AAV0CWK4"/>
<accession>A0AAV0CWK4</accession>
<sequence>MEMGSSMNSPPAEVDSCFEPKYALRIGLGVDPDVLEFRLPLGLKKEQIELSLVTTTITNKNNDESKIRSLRMKLLGLRPRSDNEEEEVVEKEFRIPTGGRYDEHEEIEARFQRRSSILCVTLPKRIG</sequence>